<dbReference type="EMBL" id="BMAW01103648">
    <property type="protein sequence ID" value="GFT10160.1"/>
    <property type="molecule type" value="Genomic_DNA"/>
</dbReference>
<comment type="caution">
    <text evidence="1">The sequence shown here is derived from an EMBL/GenBank/DDBJ whole genome shotgun (WGS) entry which is preliminary data.</text>
</comment>
<reference evidence="1" key="1">
    <citation type="submission" date="2020-08" db="EMBL/GenBank/DDBJ databases">
        <title>Multicomponent nature underlies the extraordinary mechanical properties of spider dragline silk.</title>
        <authorList>
            <person name="Kono N."/>
            <person name="Nakamura H."/>
            <person name="Mori M."/>
            <person name="Yoshida Y."/>
            <person name="Ohtoshi R."/>
            <person name="Malay A.D."/>
            <person name="Moran D.A.P."/>
            <person name="Tomita M."/>
            <person name="Numata K."/>
            <person name="Arakawa K."/>
        </authorList>
    </citation>
    <scope>NUCLEOTIDE SEQUENCE</scope>
</reference>
<protein>
    <submittedName>
        <fullName evidence="1">Uncharacterized protein</fullName>
    </submittedName>
</protein>
<gene>
    <name evidence="1" type="ORF">NPIL_149221</name>
</gene>
<evidence type="ECO:0000313" key="2">
    <source>
        <dbReference type="Proteomes" id="UP000887013"/>
    </source>
</evidence>
<evidence type="ECO:0000313" key="1">
    <source>
        <dbReference type="EMBL" id="GFT10160.1"/>
    </source>
</evidence>
<keyword evidence="2" id="KW-1185">Reference proteome</keyword>
<proteinExistence type="predicted"/>
<accession>A0A8X6THT3</accession>
<name>A0A8X6THT3_NEPPI</name>
<dbReference type="Proteomes" id="UP000887013">
    <property type="component" value="Unassembled WGS sequence"/>
</dbReference>
<dbReference type="AlphaFoldDB" id="A0A8X6THT3"/>
<sequence length="110" mass="12395">MVKLISPNSTALVELSFSPNRTSVRIIDLKIETDLSLVIIVSTTEDSNPASPTSSAILISPYIKIYHVNSFLEAPFFKIPFSFTILAKKWNVINLVCQPYIRIHFVPFPK</sequence>
<organism evidence="1 2">
    <name type="scientific">Nephila pilipes</name>
    <name type="common">Giant wood spider</name>
    <name type="synonym">Nephila maculata</name>
    <dbReference type="NCBI Taxonomy" id="299642"/>
    <lineage>
        <taxon>Eukaryota</taxon>
        <taxon>Metazoa</taxon>
        <taxon>Ecdysozoa</taxon>
        <taxon>Arthropoda</taxon>
        <taxon>Chelicerata</taxon>
        <taxon>Arachnida</taxon>
        <taxon>Araneae</taxon>
        <taxon>Araneomorphae</taxon>
        <taxon>Entelegynae</taxon>
        <taxon>Araneoidea</taxon>
        <taxon>Nephilidae</taxon>
        <taxon>Nephila</taxon>
    </lineage>
</organism>